<dbReference type="Proteomes" id="UP000251993">
    <property type="component" value="Chromosome"/>
</dbReference>
<proteinExistence type="predicted"/>
<keyword evidence="3" id="KW-1185">Reference proteome</keyword>
<feature type="transmembrane region" description="Helical" evidence="1">
    <location>
        <begin position="76"/>
        <end position="96"/>
    </location>
</feature>
<organism evidence="2 3">
    <name type="scientific">Runella rosea</name>
    <dbReference type="NCBI Taxonomy" id="2259595"/>
    <lineage>
        <taxon>Bacteria</taxon>
        <taxon>Pseudomonadati</taxon>
        <taxon>Bacteroidota</taxon>
        <taxon>Cytophagia</taxon>
        <taxon>Cytophagales</taxon>
        <taxon>Spirosomataceae</taxon>
        <taxon>Runella</taxon>
    </lineage>
</organism>
<protein>
    <recommendedName>
        <fullName evidence="4">DUF4267 domain-containing protein</fullName>
    </recommendedName>
</protein>
<evidence type="ECO:0000256" key="1">
    <source>
        <dbReference type="SAM" id="Phobius"/>
    </source>
</evidence>
<keyword evidence="1" id="KW-0812">Transmembrane</keyword>
<gene>
    <name evidence="2" type="ORF">DR864_15790</name>
</gene>
<dbReference type="AlphaFoldDB" id="A0A344TKD6"/>
<evidence type="ECO:0008006" key="4">
    <source>
        <dbReference type="Google" id="ProtNLM"/>
    </source>
</evidence>
<sequence>MNTKNLFTFNAITAVLFAIPMLLAPKIVADLYLTHPETANDATWVLMRGYGSLLLALTVCLWYIRPAAPSRALKGILLLIFVGDIILPIVHIHAILNGVENNQAWGIVLVGVVLAVWSGLVLRKIEVGE</sequence>
<feature type="transmembrane region" description="Helical" evidence="1">
    <location>
        <begin position="44"/>
        <end position="64"/>
    </location>
</feature>
<dbReference type="KEGG" id="run:DR864_15790"/>
<reference evidence="2 3" key="1">
    <citation type="submission" date="2018-07" db="EMBL/GenBank/DDBJ databases">
        <title>Genome sequencing of Runella.</title>
        <authorList>
            <person name="Baek M.-G."/>
            <person name="Yi H."/>
        </authorList>
    </citation>
    <scope>NUCLEOTIDE SEQUENCE [LARGE SCALE GENOMIC DNA]</scope>
    <source>
        <strain evidence="2 3">HYN0085</strain>
    </source>
</reference>
<dbReference type="OrthoDB" id="963290at2"/>
<dbReference type="RefSeq" id="WP_114067890.1">
    <property type="nucleotide sequence ID" value="NZ_CP030850.1"/>
</dbReference>
<name>A0A344TKD6_9BACT</name>
<keyword evidence="1" id="KW-1133">Transmembrane helix</keyword>
<feature type="transmembrane region" description="Helical" evidence="1">
    <location>
        <begin position="7"/>
        <end position="24"/>
    </location>
</feature>
<keyword evidence="1" id="KW-0472">Membrane</keyword>
<evidence type="ECO:0000313" key="3">
    <source>
        <dbReference type="Proteomes" id="UP000251993"/>
    </source>
</evidence>
<dbReference type="EMBL" id="CP030850">
    <property type="protein sequence ID" value="AXE19107.1"/>
    <property type="molecule type" value="Genomic_DNA"/>
</dbReference>
<feature type="transmembrane region" description="Helical" evidence="1">
    <location>
        <begin position="102"/>
        <end position="122"/>
    </location>
</feature>
<accession>A0A344TKD6</accession>
<evidence type="ECO:0000313" key="2">
    <source>
        <dbReference type="EMBL" id="AXE19107.1"/>
    </source>
</evidence>